<comment type="caution">
    <text evidence="1">The sequence shown here is derived from an EMBL/GenBank/DDBJ whole genome shotgun (WGS) entry which is preliminary data.</text>
</comment>
<sequence length="182" mass="20241">MFVSNLSVEKWVGNKNEGYLIENPSFSQVEEAIGELDGKTKTLVTLGDDEAYMSIGGGNSGKYIVTATLDNESFYTLLHQPKYDIKTSISSKNKITVLHFYNELKKQRDNLDTHNDKVIFVSPKFSKSNDTEELVVGGQAGNYPVKMCVDLLECLLAAITFAESGQLEPSLTWKEDESLVMV</sequence>
<organism evidence="1 2">
    <name type="scientific">Nodularia spumigena CENA596</name>
    <dbReference type="NCBI Taxonomy" id="1819295"/>
    <lineage>
        <taxon>Bacteria</taxon>
        <taxon>Bacillati</taxon>
        <taxon>Cyanobacteriota</taxon>
        <taxon>Cyanophyceae</taxon>
        <taxon>Nostocales</taxon>
        <taxon>Nodulariaceae</taxon>
        <taxon>Nodularia</taxon>
    </lineage>
</organism>
<proteinExistence type="predicted"/>
<evidence type="ECO:0000313" key="2">
    <source>
        <dbReference type="Proteomes" id="UP000076555"/>
    </source>
</evidence>
<dbReference type="Proteomes" id="UP000076555">
    <property type="component" value="Unassembled WGS sequence"/>
</dbReference>
<name>A0A166KX87_NODSP</name>
<dbReference type="OrthoDB" id="9005521at2"/>
<gene>
    <name evidence="1" type="ORF">A2T98_00965</name>
</gene>
<dbReference type="AlphaFoldDB" id="A0A166KX87"/>
<protein>
    <submittedName>
        <fullName evidence="1">Uncharacterized protein</fullName>
    </submittedName>
</protein>
<evidence type="ECO:0000313" key="1">
    <source>
        <dbReference type="EMBL" id="KZL51652.1"/>
    </source>
</evidence>
<dbReference type="EMBL" id="LWAJ01000013">
    <property type="protein sequence ID" value="KZL51652.1"/>
    <property type="molecule type" value="Genomic_DNA"/>
</dbReference>
<reference evidence="1 2" key="1">
    <citation type="submission" date="2016-04" db="EMBL/GenBank/DDBJ databases">
        <title>Draft Genome Assembly of the Bloom-forming Cyanobacterium Nodularia spumigena Strain CENA596 in Shrimp Production Ponds.</title>
        <authorList>
            <person name="Popin R.V."/>
            <person name="Rigonato J."/>
            <person name="Abreu V.A."/>
            <person name="Andreote A.P."/>
            <person name="Silveira S.B."/>
            <person name="Odebrecht C."/>
            <person name="Fiore M.F."/>
        </authorList>
    </citation>
    <scope>NUCLEOTIDE SEQUENCE [LARGE SCALE GENOMIC DNA]</scope>
    <source>
        <strain evidence="1 2">CENA596</strain>
    </source>
</reference>
<accession>A0A166KX87</accession>
<dbReference type="RefSeq" id="WP_063871171.1">
    <property type="nucleotide sequence ID" value="NZ_CAWMRI010000013.1"/>
</dbReference>